<evidence type="ECO:0000256" key="7">
    <source>
        <dbReference type="SAM" id="Phobius"/>
    </source>
</evidence>
<dbReference type="GO" id="GO:0003954">
    <property type="term" value="F:NADH dehydrogenase activity"/>
    <property type="evidence" value="ECO:0007669"/>
    <property type="project" value="TreeGrafter"/>
</dbReference>
<evidence type="ECO:0000256" key="6">
    <source>
        <dbReference type="RuleBase" id="RU000320"/>
    </source>
</evidence>
<dbReference type="AlphaFoldDB" id="A0A3P3WCF0"/>
<dbReference type="Pfam" id="PF00361">
    <property type="entry name" value="Proton_antipo_M"/>
    <property type="match status" value="1"/>
</dbReference>
<feature type="transmembrane region" description="Helical" evidence="7">
    <location>
        <begin position="200"/>
        <end position="221"/>
    </location>
</feature>
<dbReference type="RefSeq" id="WP_125017200.1">
    <property type="nucleotide sequence ID" value="NZ_RQVQ01000005.1"/>
</dbReference>
<evidence type="ECO:0000259" key="8">
    <source>
        <dbReference type="Pfam" id="PF00361"/>
    </source>
</evidence>
<dbReference type="GO" id="GO:0015990">
    <property type="term" value="P:electron transport coupled proton transport"/>
    <property type="evidence" value="ECO:0007669"/>
    <property type="project" value="TreeGrafter"/>
</dbReference>
<dbReference type="EMBL" id="RQVQ01000005">
    <property type="protein sequence ID" value="RRJ92344.1"/>
    <property type="molecule type" value="Genomic_DNA"/>
</dbReference>
<comment type="caution">
    <text evidence="9">The sequence shown here is derived from an EMBL/GenBank/DDBJ whole genome shotgun (WGS) entry which is preliminary data.</text>
</comment>
<evidence type="ECO:0000256" key="3">
    <source>
        <dbReference type="ARBA" id="ARBA00022692"/>
    </source>
</evidence>
<gene>
    <name evidence="9" type="ORF">EG240_02805</name>
</gene>
<dbReference type="GO" id="GO:0048039">
    <property type="term" value="F:ubiquinone binding"/>
    <property type="evidence" value="ECO:0007669"/>
    <property type="project" value="TreeGrafter"/>
</dbReference>
<keyword evidence="5 7" id="KW-0472">Membrane</keyword>
<dbReference type="PRINTS" id="PR01437">
    <property type="entry name" value="NUOXDRDTASE4"/>
</dbReference>
<feature type="transmembrane region" description="Helical" evidence="7">
    <location>
        <begin position="127"/>
        <end position="145"/>
    </location>
</feature>
<feature type="transmembrane region" description="Helical" evidence="7">
    <location>
        <begin position="233"/>
        <end position="254"/>
    </location>
</feature>
<feature type="transmembrane region" description="Helical" evidence="7">
    <location>
        <begin position="364"/>
        <end position="385"/>
    </location>
</feature>
<dbReference type="GO" id="GO:0012505">
    <property type="term" value="C:endomembrane system"/>
    <property type="evidence" value="ECO:0007669"/>
    <property type="project" value="UniProtKB-SubCell"/>
</dbReference>
<feature type="transmembrane region" description="Helical" evidence="7">
    <location>
        <begin position="438"/>
        <end position="457"/>
    </location>
</feature>
<evidence type="ECO:0000313" key="9">
    <source>
        <dbReference type="EMBL" id="RRJ92344.1"/>
    </source>
</evidence>
<dbReference type="InterPro" id="IPR010227">
    <property type="entry name" value="NADH_Q_OxRdtase_chainM/4"/>
</dbReference>
<feature type="domain" description="NADH:quinone oxidoreductase/Mrp antiporter transmembrane" evidence="8">
    <location>
        <begin position="123"/>
        <end position="407"/>
    </location>
</feature>
<name>A0A3P3WCF0_9FLAO</name>
<evidence type="ECO:0000256" key="5">
    <source>
        <dbReference type="ARBA" id="ARBA00023136"/>
    </source>
</evidence>
<keyword evidence="4 7" id="KW-1133">Transmembrane helix</keyword>
<dbReference type="NCBIfam" id="TIGR01972">
    <property type="entry name" value="NDH_I_M"/>
    <property type="match status" value="1"/>
</dbReference>
<feature type="transmembrane region" description="Helical" evidence="7">
    <location>
        <begin position="397"/>
        <end position="417"/>
    </location>
</feature>
<proteinExistence type="inferred from homology"/>
<sequence length="469" mass="52571">MNVTFILLTLLIGAILTFVAGKKMALNVAVLTSLVALGLTAFNICEFQNGIDVSFQTQWMTKPNIWISLKADGLSLLMVTLTTFLTPLILLTAVGKDYKNPHKLFALVLFMAFAMTGTFLAEDGFVYYIFWELALIPIFFIALLWGSDTWEIRKAAIIKFFIYTFAGSLFMLIAFLYLYQKSGSFLLPNLAQISLTADEQTWIFLAFFLAYAIKLPIFPFHTWQANTYEKSPAIGTMLLSGIMLKMGVYSILRWQLPLTPQVDERVLNTVLVLCIIGIIYASLIALRETNLKRLLAYSSMAHVGLIAAGAYTFTQDGMQGAVVQMLAHGIVIVALFFLVEIIYKRYRTYEIKDLGGIRAHAIKFTSFFLIFLFASIGLPGTFSFIGEFTLLYSLSQIGWIYAILGGSTIIFGAYYMLKMFEDAILGKTNVKTFADLNSIEFLVLFVLAVAVIFFGIYPKPITDLLFFSI</sequence>
<dbReference type="InterPro" id="IPR001750">
    <property type="entry name" value="ND/Mrp_TM"/>
</dbReference>
<feature type="transmembrane region" description="Helical" evidence="7">
    <location>
        <begin position="294"/>
        <end position="313"/>
    </location>
</feature>
<dbReference type="GO" id="GO:0008137">
    <property type="term" value="F:NADH dehydrogenase (ubiquinone) activity"/>
    <property type="evidence" value="ECO:0007669"/>
    <property type="project" value="InterPro"/>
</dbReference>
<comment type="similarity">
    <text evidence="2">Belongs to the complex I subunit 4 family.</text>
</comment>
<dbReference type="PANTHER" id="PTHR43507">
    <property type="entry name" value="NADH-UBIQUINONE OXIDOREDUCTASE CHAIN 4"/>
    <property type="match status" value="1"/>
</dbReference>
<keyword evidence="3 6" id="KW-0812">Transmembrane</keyword>
<dbReference type="OrthoDB" id="9811718at2"/>
<evidence type="ECO:0000256" key="2">
    <source>
        <dbReference type="ARBA" id="ARBA00009025"/>
    </source>
</evidence>
<accession>A0A3P3WCF0</accession>
<dbReference type="PANTHER" id="PTHR43507:SF1">
    <property type="entry name" value="NADH-UBIQUINONE OXIDOREDUCTASE CHAIN 4"/>
    <property type="match status" value="1"/>
</dbReference>
<protein>
    <submittedName>
        <fullName evidence="9">NADH-quinone oxidoreductase subunit M</fullName>
    </submittedName>
</protein>
<feature type="transmembrane region" description="Helical" evidence="7">
    <location>
        <begin position="325"/>
        <end position="343"/>
    </location>
</feature>
<feature type="transmembrane region" description="Helical" evidence="7">
    <location>
        <begin position="157"/>
        <end position="180"/>
    </location>
</feature>
<evidence type="ECO:0000256" key="1">
    <source>
        <dbReference type="ARBA" id="ARBA00004127"/>
    </source>
</evidence>
<feature type="transmembrane region" description="Helical" evidence="7">
    <location>
        <begin position="73"/>
        <end position="92"/>
    </location>
</feature>
<dbReference type="GO" id="GO:0042773">
    <property type="term" value="P:ATP synthesis coupled electron transport"/>
    <property type="evidence" value="ECO:0007669"/>
    <property type="project" value="InterPro"/>
</dbReference>
<dbReference type="GO" id="GO:0016020">
    <property type="term" value="C:membrane"/>
    <property type="evidence" value="ECO:0007669"/>
    <property type="project" value="UniProtKB-SubCell"/>
</dbReference>
<feature type="transmembrane region" description="Helical" evidence="7">
    <location>
        <begin position="104"/>
        <end position="121"/>
    </location>
</feature>
<evidence type="ECO:0000313" key="10">
    <source>
        <dbReference type="Proteomes" id="UP000275719"/>
    </source>
</evidence>
<feature type="transmembrane region" description="Helical" evidence="7">
    <location>
        <begin position="266"/>
        <end position="287"/>
    </location>
</feature>
<evidence type="ECO:0000256" key="4">
    <source>
        <dbReference type="ARBA" id="ARBA00022989"/>
    </source>
</evidence>
<keyword evidence="10" id="KW-1185">Reference proteome</keyword>
<dbReference type="Proteomes" id="UP000275719">
    <property type="component" value="Unassembled WGS sequence"/>
</dbReference>
<comment type="subcellular location">
    <subcellularLocation>
        <location evidence="1">Endomembrane system</location>
        <topology evidence="1">Multi-pass membrane protein</topology>
    </subcellularLocation>
    <subcellularLocation>
        <location evidence="6">Membrane</location>
        <topology evidence="6">Multi-pass membrane protein</topology>
    </subcellularLocation>
</comment>
<organism evidence="9 10">
    <name type="scientific">Paenimyroides tangerinum</name>
    <dbReference type="NCBI Taxonomy" id="2488728"/>
    <lineage>
        <taxon>Bacteria</taxon>
        <taxon>Pseudomonadati</taxon>
        <taxon>Bacteroidota</taxon>
        <taxon>Flavobacteriia</taxon>
        <taxon>Flavobacteriales</taxon>
        <taxon>Flavobacteriaceae</taxon>
        <taxon>Paenimyroides</taxon>
    </lineage>
</organism>
<dbReference type="InterPro" id="IPR003918">
    <property type="entry name" value="NADH_UbQ_OxRdtase"/>
</dbReference>
<reference evidence="9 10" key="1">
    <citation type="submission" date="2018-11" db="EMBL/GenBank/DDBJ databases">
        <title>Flavobacterium sp. nov., YIM 102701-2 draft genome.</title>
        <authorList>
            <person name="Li G."/>
            <person name="Jiang Y."/>
        </authorList>
    </citation>
    <scope>NUCLEOTIDE SEQUENCE [LARGE SCALE GENOMIC DNA]</scope>
    <source>
        <strain evidence="9 10">YIM 102701-2</strain>
    </source>
</reference>